<dbReference type="AlphaFoldDB" id="A0A1F5LHW4"/>
<evidence type="ECO:0000313" key="1">
    <source>
        <dbReference type="EMBL" id="OGE52600.1"/>
    </source>
</evidence>
<keyword evidence="2" id="KW-1185">Reference proteome</keyword>
<dbReference type="Proteomes" id="UP000177622">
    <property type="component" value="Unassembled WGS sequence"/>
</dbReference>
<gene>
    <name evidence="1" type="ORF">PENARI_c010G08332</name>
</gene>
<organism evidence="1 2">
    <name type="scientific">Penicillium arizonense</name>
    <dbReference type="NCBI Taxonomy" id="1835702"/>
    <lineage>
        <taxon>Eukaryota</taxon>
        <taxon>Fungi</taxon>
        <taxon>Dikarya</taxon>
        <taxon>Ascomycota</taxon>
        <taxon>Pezizomycotina</taxon>
        <taxon>Eurotiomycetes</taxon>
        <taxon>Eurotiomycetidae</taxon>
        <taxon>Eurotiales</taxon>
        <taxon>Aspergillaceae</taxon>
        <taxon>Penicillium</taxon>
    </lineage>
</organism>
<proteinExistence type="predicted"/>
<accession>A0A1F5LHW4</accession>
<protein>
    <submittedName>
        <fullName evidence="1">Uncharacterized protein</fullName>
    </submittedName>
</protein>
<name>A0A1F5LHW4_PENAI</name>
<dbReference type="EMBL" id="LXJU01000010">
    <property type="protein sequence ID" value="OGE52600.1"/>
    <property type="molecule type" value="Genomic_DNA"/>
</dbReference>
<comment type="caution">
    <text evidence="1">The sequence shown here is derived from an EMBL/GenBank/DDBJ whole genome shotgun (WGS) entry which is preliminary data.</text>
</comment>
<reference evidence="1 2" key="1">
    <citation type="journal article" date="2016" name="Sci. Rep.">
        <title>Penicillium arizonense, a new, genome sequenced fungal species, reveals a high chemical diversity in secreted metabolites.</title>
        <authorList>
            <person name="Grijseels S."/>
            <person name="Nielsen J.C."/>
            <person name="Randelovic M."/>
            <person name="Nielsen J."/>
            <person name="Nielsen K.F."/>
            <person name="Workman M."/>
            <person name="Frisvad J.C."/>
        </authorList>
    </citation>
    <scope>NUCLEOTIDE SEQUENCE [LARGE SCALE GENOMIC DNA]</scope>
    <source>
        <strain evidence="1 2">CBS 141311</strain>
    </source>
</reference>
<sequence>MEIYNSTLATYRGLRDLAVRFTMKNIKL</sequence>
<evidence type="ECO:0000313" key="2">
    <source>
        <dbReference type="Proteomes" id="UP000177622"/>
    </source>
</evidence>